<protein>
    <submittedName>
        <fullName evidence="2">DUF4305 domain-containing protein</fullName>
    </submittedName>
</protein>
<comment type="caution">
    <text evidence="2">The sequence shown here is derived from an EMBL/GenBank/DDBJ whole genome shotgun (WGS) entry which is preliminary data.</text>
</comment>
<dbReference type="EMBL" id="MJEH01000048">
    <property type="protein sequence ID" value="OEH91728.1"/>
    <property type="molecule type" value="Genomic_DNA"/>
</dbReference>
<keyword evidence="1" id="KW-1133">Transmembrane helix</keyword>
<keyword evidence="1" id="KW-0812">Transmembrane</keyword>
<evidence type="ECO:0000313" key="2">
    <source>
        <dbReference type="EMBL" id="OEH91728.1"/>
    </source>
</evidence>
<dbReference type="OrthoDB" id="2355666at2"/>
<proteinExistence type="predicted"/>
<organism evidence="2 3">
    <name type="scientific">Bacillus solimangrovi</name>
    <dbReference type="NCBI Taxonomy" id="1305675"/>
    <lineage>
        <taxon>Bacteria</taxon>
        <taxon>Bacillati</taxon>
        <taxon>Bacillota</taxon>
        <taxon>Bacilli</taxon>
        <taxon>Bacillales</taxon>
        <taxon>Bacillaceae</taxon>
        <taxon>Bacillus</taxon>
    </lineage>
</organism>
<dbReference type="Proteomes" id="UP000095209">
    <property type="component" value="Unassembled WGS sequence"/>
</dbReference>
<evidence type="ECO:0000313" key="3">
    <source>
        <dbReference type="Proteomes" id="UP000095209"/>
    </source>
</evidence>
<accession>A0A1E5LC99</accession>
<keyword evidence="3" id="KW-1185">Reference proteome</keyword>
<dbReference type="AlphaFoldDB" id="A0A1E5LC99"/>
<keyword evidence="1" id="KW-0472">Membrane</keyword>
<dbReference type="InterPro" id="IPR025426">
    <property type="entry name" value="DUF4305"/>
</dbReference>
<evidence type="ECO:0000256" key="1">
    <source>
        <dbReference type="SAM" id="Phobius"/>
    </source>
</evidence>
<name>A0A1E5LC99_9BACI</name>
<dbReference type="Pfam" id="PF14146">
    <property type="entry name" value="DUF4305"/>
    <property type="match status" value="1"/>
</dbReference>
<feature type="transmembrane region" description="Helical" evidence="1">
    <location>
        <begin position="9"/>
        <end position="28"/>
    </location>
</feature>
<sequence>MRVTPLKMASFYIIMGILFTVLAIESVNETVWNFSTVILMLVATYDYGVAIRFYFLNKRIKNKHNEKQRN</sequence>
<gene>
    <name evidence="2" type="ORF">BFG57_17900</name>
</gene>
<dbReference type="STRING" id="1305675.BFG57_17900"/>
<dbReference type="RefSeq" id="WP_069718250.1">
    <property type="nucleotide sequence ID" value="NZ_MJEH01000048.1"/>
</dbReference>
<feature type="transmembrane region" description="Helical" evidence="1">
    <location>
        <begin position="34"/>
        <end position="55"/>
    </location>
</feature>
<reference evidence="2 3" key="1">
    <citation type="submission" date="2016-08" db="EMBL/GenBank/DDBJ databases">
        <title>Genome of Bacillus solimangrovi GH2-4.</title>
        <authorList>
            <person name="Lim S."/>
            <person name="Kim B.-C."/>
        </authorList>
    </citation>
    <scope>NUCLEOTIDE SEQUENCE [LARGE SCALE GENOMIC DNA]</scope>
    <source>
        <strain evidence="2 3">GH2-4</strain>
    </source>
</reference>